<gene>
    <name evidence="1" type="ORF">MW7_010085</name>
</gene>
<proteinExistence type="predicted"/>
<accession>A0ACD3SNW5</accession>
<dbReference type="Proteomes" id="UP000004277">
    <property type="component" value="Unassembled WGS sequence"/>
</dbReference>
<evidence type="ECO:0000313" key="2">
    <source>
        <dbReference type="Proteomes" id="UP000004277"/>
    </source>
</evidence>
<protein>
    <submittedName>
        <fullName evidence="1">HPP family protein</fullName>
    </submittedName>
</protein>
<sequence length="417" mass="45152">MVPRPQPVRAVPTFGKLSGFRPSAGPARVKLLTRLFAPVASLAARRHAEMLRIMLGAMLGLLITGFTTHWMFGPSHTPLLLAPIGASAVLLFGLPASPLAQPWSILGGNLFAGLIGVFVHSLWPADPLLAAPVALMATLCVTTLLRCVHPPSGAVAVSVILGGPEIHQLGYWFIVNPLMINSALLLITAVVYNNLTGHRYPAAARPQHVNVHDTRDPVPTDRAGYLPEDLEAALNEHEGMLAVGPEELDQLLRRVEQHAHERRFGRLTMQDIMSADLVLVNRDTTLTEAVQLMERHRLQSLPVIEADSGRMVGVVDYTSASHRLHHSTMIKLGRLSLRHPLRAANTVGPLARGHDEQTVPRTLPVEALVPMLADEGHHAAYVIDDKARLCGIVTQSDLIGALYRGRLVAPADEPQAA</sequence>
<evidence type="ECO:0000313" key="1">
    <source>
        <dbReference type="EMBL" id="TMS57818.1"/>
    </source>
</evidence>
<organism evidence="1 2">
    <name type="scientific">Imbroritus primus</name>
    <dbReference type="NCBI Taxonomy" id="3058603"/>
    <lineage>
        <taxon>Bacteria</taxon>
        <taxon>Pseudomonadati</taxon>
        <taxon>Pseudomonadota</taxon>
        <taxon>Betaproteobacteria</taxon>
        <taxon>Burkholderiales</taxon>
        <taxon>Burkholderiaceae</taxon>
        <taxon>Imbroritus</taxon>
    </lineage>
</organism>
<name>A0ACD3SNW5_9BURK</name>
<reference evidence="1" key="1">
    <citation type="submission" date="2019-05" db="EMBL/GenBank/DDBJ databases">
        <title>Revised genome assembly of Burkholderiaceae (previously Ralstonia) sp. PBA.</title>
        <authorList>
            <person name="Gan H.M."/>
        </authorList>
    </citation>
    <scope>NUCLEOTIDE SEQUENCE</scope>
    <source>
        <strain evidence="1">PBA</strain>
    </source>
</reference>
<dbReference type="EMBL" id="AKCV02000017">
    <property type="protein sequence ID" value="TMS57818.1"/>
    <property type="molecule type" value="Genomic_DNA"/>
</dbReference>
<comment type="caution">
    <text evidence="1">The sequence shown here is derived from an EMBL/GenBank/DDBJ whole genome shotgun (WGS) entry which is preliminary data.</text>
</comment>
<keyword evidence="2" id="KW-1185">Reference proteome</keyword>